<evidence type="ECO:0000313" key="2">
    <source>
        <dbReference type="Proteomes" id="UP000004947"/>
    </source>
</evidence>
<comment type="caution">
    <text evidence="1">The sequence shown here is derived from an EMBL/GenBank/DDBJ whole genome shotgun (WGS) entry which is preliminary data.</text>
</comment>
<organism evidence="1 2">
    <name type="scientific">Lentisphaera araneosa HTCC2155</name>
    <dbReference type="NCBI Taxonomy" id="313628"/>
    <lineage>
        <taxon>Bacteria</taxon>
        <taxon>Pseudomonadati</taxon>
        <taxon>Lentisphaerota</taxon>
        <taxon>Lentisphaeria</taxon>
        <taxon>Lentisphaerales</taxon>
        <taxon>Lentisphaeraceae</taxon>
        <taxon>Lentisphaera</taxon>
    </lineage>
</organism>
<dbReference type="InterPro" id="IPR045584">
    <property type="entry name" value="Pilin-like"/>
</dbReference>
<dbReference type="AlphaFoldDB" id="A6DM41"/>
<reference evidence="1 2" key="1">
    <citation type="journal article" date="2010" name="J. Bacteriol.">
        <title>Genome sequence of Lentisphaera araneosa HTCC2155T, the type species of the order Lentisphaerales in the phylum Lentisphaerae.</title>
        <authorList>
            <person name="Thrash J.C."/>
            <person name="Cho J.C."/>
            <person name="Vergin K.L."/>
            <person name="Morris R.M."/>
            <person name="Giovannoni S.J."/>
        </authorList>
    </citation>
    <scope>NUCLEOTIDE SEQUENCE [LARGE SCALE GENOMIC DNA]</scope>
    <source>
        <strain evidence="1 2">HTCC2155</strain>
    </source>
</reference>
<evidence type="ECO:0008006" key="3">
    <source>
        <dbReference type="Google" id="ProtNLM"/>
    </source>
</evidence>
<dbReference type="eggNOG" id="COG4968">
    <property type="taxonomic scope" value="Bacteria"/>
</dbReference>
<sequence length="154" mass="17221">MQYFFSRKKGDFMKSKFTLIELLVVVAVIGILASLLLPALSKARRTSKTSVCLNNNKQIYYGFFLFSEDNEGRHPPAQSFDGLSEDYNGSWDRHIDPYLGDSMVAGAITDDNGDYDIYQCPLDTKRTRTGAFGGGGNGRELKDFIPPNYSVIEL</sequence>
<dbReference type="STRING" id="313628.LNTAR_21535"/>
<evidence type="ECO:0000313" key="1">
    <source>
        <dbReference type="EMBL" id="EDM27339.1"/>
    </source>
</evidence>
<dbReference type="PANTHER" id="PTHR30093">
    <property type="entry name" value="GENERAL SECRETION PATHWAY PROTEIN G"/>
    <property type="match status" value="1"/>
</dbReference>
<accession>A6DM41</accession>
<dbReference type="InterPro" id="IPR012902">
    <property type="entry name" value="N_methyl_site"/>
</dbReference>
<protein>
    <recommendedName>
        <fullName evidence="3">General secretion pathway protein G</fullName>
    </recommendedName>
</protein>
<dbReference type="PANTHER" id="PTHR30093:SF2">
    <property type="entry name" value="TYPE II SECRETION SYSTEM PROTEIN H"/>
    <property type="match status" value="1"/>
</dbReference>
<dbReference type="Proteomes" id="UP000004947">
    <property type="component" value="Unassembled WGS sequence"/>
</dbReference>
<keyword evidence="2" id="KW-1185">Reference proteome</keyword>
<gene>
    <name evidence="1" type="ORF">LNTAR_21535</name>
</gene>
<proteinExistence type="predicted"/>
<name>A6DM41_9BACT</name>
<dbReference type="SUPFAM" id="SSF54523">
    <property type="entry name" value="Pili subunits"/>
    <property type="match status" value="1"/>
</dbReference>
<dbReference type="Gene3D" id="3.30.700.10">
    <property type="entry name" value="Glycoprotein, Type 4 Pilin"/>
    <property type="match status" value="1"/>
</dbReference>
<dbReference type="OrthoDB" id="5918848at2"/>
<dbReference type="NCBIfam" id="TIGR02532">
    <property type="entry name" value="IV_pilin_GFxxxE"/>
    <property type="match status" value="1"/>
</dbReference>
<dbReference type="EMBL" id="ABCK01000010">
    <property type="protein sequence ID" value="EDM27339.1"/>
    <property type="molecule type" value="Genomic_DNA"/>
</dbReference>